<feature type="domain" description="Pyrroline-5-carboxylate reductase catalytic N-terminal" evidence="2">
    <location>
        <begin position="81"/>
        <end position="169"/>
    </location>
</feature>
<proteinExistence type="inferred from homology"/>
<evidence type="ECO:0000256" key="1">
    <source>
        <dbReference type="ARBA" id="ARBA00005525"/>
    </source>
</evidence>
<gene>
    <name evidence="3" type="ORF">HHUSO_G17663</name>
</gene>
<keyword evidence="4" id="KW-1185">Reference proteome</keyword>
<name>A0ABR0Z9B5_HUSHU</name>
<evidence type="ECO:0000313" key="3">
    <source>
        <dbReference type="EMBL" id="KAK6481418.1"/>
    </source>
</evidence>
<organism evidence="3 4">
    <name type="scientific">Huso huso</name>
    <name type="common">Beluga</name>
    <name type="synonym">Acipenser huso</name>
    <dbReference type="NCBI Taxonomy" id="61971"/>
    <lineage>
        <taxon>Eukaryota</taxon>
        <taxon>Metazoa</taxon>
        <taxon>Chordata</taxon>
        <taxon>Craniata</taxon>
        <taxon>Vertebrata</taxon>
        <taxon>Euteleostomi</taxon>
        <taxon>Actinopterygii</taxon>
        <taxon>Chondrostei</taxon>
        <taxon>Acipenseriformes</taxon>
        <taxon>Acipenseridae</taxon>
        <taxon>Huso</taxon>
    </lineage>
</organism>
<protein>
    <submittedName>
        <fullName evidence="3">NADP-dependent oxidoreductase domain-containing protein 1-like</fullName>
    </submittedName>
</protein>
<accession>A0ABR0Z9B5</accession>
<dbReference type="Gene3D" id="3.40.50.720">
    <property type="entry name" value="NAD(P)-binding Rossmann-like Domain"/>
    <property type="match status" value="1"/>
</dbReference>
<dbReference type="PANTHER" id="PTHR11645">
    <property type="entry name" value="PYRROLINE-5-CARBOXYLATE REDUCTASE"/>
    <property type="match status" value="1"/>
</dbReference>
<dbReference type="SUPFAM" id="SSF51735">
    <property type="entry name" value="NAD(P)-binding Rossmann-fold domains"/>
    <property type="match status" value="1"/>
</dbReference>
<reference evidence="3 4" key="1">
    <citation type="submission" date="2021-05" db="EMBL/GenBank/DDBJ databases">
        <authorList>
            <person name="Zahm M."/>
            <person name="Klopp C."/>
            <person name="Cabau C."/>
            <person name="Kuhl H."/>
            <person name="Suciu R."/>
            <person name="Ciorpac M."/>
            <person name="Holostenco D."/>
            <person name="Gessner J."/>
            <person name="Wuertz S."/>
            <person name="Hohne C."/>
            <person name="Stock M."/>
            <person name="Gislard M."/>
            <person name="Lluch J."/>
            <person name="Milhes M."/>
            <person name="Lampietro C."/>
            <person name="Lopez Roques C."/>
            <person name="Donnadieu C."/>
            <person name="Du K."/>
            <person name="Schartl M."/>
            <person name="Guiguen Y."/>
        </authorList>
    </citation>
    <scope>NUCLEOTIDE SEQUENCE [LARGE SCALE GENOMIC DNA]</scope>
    <source>
        <strain evidence="3">Hh-F2</strain>
        <tissue evidence="3">Blood</tissue>
    </source>
</reference>
<comment type="similarity">
    <text evidence="1">Belongs to the pyrroline-5-carboxylate reductase family.</text>
</comment>
<dbReference type="Pfam" id="PF03807">
    <property type="entry name" value="F420_oxidored"/>
    <property type="match status" value="1"/>
</dbReference>
<dbReference type="EMBL" id="JAHFZB010000015">
    <property type="protein sequence ID" value="KAK6481418.1"/>
    <property type="molecule type" value="Genomic_DNA"/>
</dbReference>
<comment type="caution">
    <text evidence="3">The sequence shown here is derived from an EMBL/GenBank/DDBJ whole genome shotgun (WGS) entry which is preliminary data.</text>
</comment>
<dbReference type="PANTHER" id="PTHR11645:SF58">
    <property type="entry name" value="NADP-DEPENDENT OXIDOREDUCTASE DOMAIN-CONTAINING PROTEIN 1"/>
    <property type="match status" value="1"/>
</dbReference>
<dbReference type="InterPro" id="IPR028939">
    <property type="entry name" value="P5C_Rdtase_cat_N"/>
</dbReference>
<evidence type="ECO:0000313" key="4">
    <source>
        <dbReference type="Proteomes" id="UP001369086"/>
    </source>
</evidence>
<sequence>MMSDITVGLDSLSFESGLSECEKPFLFLKARYTGLVLCSCAHAAFFVKLIHAVRLRVLKGHGSLRSKVSCLHLSADDGILKVGVLGGGHIGKQLTKVLLQFTNLRPGNLKVSSRRPETLDDLKILGVECFYDNRRLAAWADVLFLCCLPSHLSRVCAEIQSELSQSCIVYSFVSAVPVPRLKQLLAHSSILRPEYTFIEGGSGNVWEQVSDVIASLKDPLVVEATCPLRQSGGISVDRKWFAAVLYSVLNVCSHMNMYSQQSLNTINELLIKQSPAQNKSEGTFLFTIQNFVNATFASTLSEDDPFPWFSLTDVLLKDTPLSKILSEDHSFREHLAATYCAAHRVPSTESEETKQETSLQLTS</sequence>
<evidence type="ECO:0000259" key="2">
    <source>
        <dbReference type="Pfam" id="PF03807"/>
    </source>
</evidence>
<dbReference type="InterPro" id="IPR036291">
    <property type="entry name" value="NAD(P)-bd_dom_sf"/>
</dbReference>
<dbReference type="Proteomes" id="UP001369086">
    <property type="component" value="Unassembled WGS sequence"/>
</dbReference>